<gene>
    <name evidence="5" type="ORF">GDO86_000925</name>
</gene>
<dbReference type="PANTHER" id="PTHR14224:SF27">
    <property type="entry name" value="LEUCINE-RICH REPEAT-CONTAINING PROTEIN 14B"/>
    <property type="match status" value="1"/>
</dbReference>
<sequence length="516" mass="59449">MKTLRFIGAEAFISDEEYAKKNVKNVAHDLYPLLLKACYLHEKEEIIYLLIENWPLQDFNLGQLLSKTVDYPNDMCHWTCKISLSACLKALKNYVLNCSSNYMKRLKVVDLTAIKDMEVQPCKCKKTLGRWARTQLLSQLCFELLIEIPELQSNSLIFDVNINVFLNLFVTERNYELVVQALLIRTHCPLKLRCVGFRADCLSLRKLFYVLKLADPPFINKLEIVHNVPLELHHLEVLLNNVNFDKLHSLTLPARTFNVTRYTEEDDVVLCTVGDKLSKMTLLTELCLSFSILTGKLRKLLSQLKTPLKVLEVANCSLNHLDMAYLANSFHSEHLEILDLSGQNVTELFPSTFFKLLSKASRTLKTLILEECNIKDNNIHLILLGLESCHKLQEFKFLGNPVTSRALKYLFNNFVDLPYLKYIEFPVPRDCYPHDVSYPLDETTIIKFDHQMYENVKEELLLILLQANRDDILAVTPLFGSYDPAIQETSNELGAYLLSSFKEALVHFTTSLQNLK</sequence>
<evidence type="ECO:0000256" key="4">
    <source>
        <dbReference type="ARBA" id="ARBA00067566"/>
    </source>
</evidence>
<evidence type="ECO:0000313" key="6">
    <source>
        <dbReference type="Proteomes" id="UP000812440"/>
    </source>
</evidence>
<proteinExistence type="inferred from homology"/>
<comment type="caution">
    <text evidence="5">The sequence shown here is derived from an EMBL/GenBank/DDBJ whole genome shotgun (WGS) entry which is preliminary data.</text>
</comment>
<dbReference type="EMBL" id="JAACNH010000001">
    <property type="protein sequence ID" value="KAG8454486.1"/>
    <property type="molecule type" value="Genomic_DNA"/>
</dbReference>
<comment type="similarity">
    <text evidence="1">Belongs to the PRAME family. LRRC14 subfamily.</text>
</comment>
<organism evidence="5 6">
    <name type="scientific">Hymenochirus boettgeri</name>
    <name type="common">Congo dwarf clawed frog</name>
    <dbReference type="NCBI Taxonomy" id="247094"/>
    <lineage>
        <taxon>Eukaryota</taxon>
        <taxon>Metazoa</taxon>
        <taxon>Chordata</taxon>
        <taxon>Craniata</taxon>
        <taxon>Vertebrata</taxon>
        <taxon>Euteleostomi</taxon>
        <taxon>Amphibia</taxon>
        <taxon>Batrachia</taxon>
        <taxon>Anura</taxon>
        <taxon>Pipoidea</taxon>
        <taxon>Pipidae</taxon>
        <taxon>Pipinae</taxon>
        <taxon>Hymenochirus</taxon>
    </lineage>
</organism>
<protein>
    <recommendedName>
        <fullName evidence="4">Leucine-rich repeat-containing protein 14B</fullName>
    </recommendedName>
</protein>
<dbReference type="Proteomes" id="UP000812440">
    <property type="component" value="Chromosome 1"/>
</dbReference>
<dbReference type="InterPro" id="IPR032675">
    <property type="entry name" value="LRR_dom_sf"/>
</dbReference>
<evidence type="ECO:0000256" key="3">
    <source>
        <dbReference type="ARBA" id="ARBA00022737"/>
    </source>
</evidence>
<dbReference type="AlphaFoldDB" id="A0A8T2KJD5"/>
<evidence type="ECO:0000256" key="1">
    <source>
        <dbReference type="ARBA" id="ARBA00009552"/>
    </source>
</evidence>
<name>A0A8T2KJD5_9PIPI</name>
<dbReference type="FunFam" id="3.80.10.10:FF:000313">
    <property type="entry name" value="Leucine rich repeat containing 14B"/>
    <property type="match status" value="1"/>
</dbReference>
<dbReference type="SUPFAM" id="SSF52047">
    <property type="entry name" value="RNI-like"/>
    <property type="match status" value="1"/>
</dbReference>
<reference evidence="5" key="1">
    <citation type="thesis" date="2020" institute="ProQuest LLC" country="789 East Eisenhower Parkway, Ann Arbor, MI, USA">
        <title>Comparative Genomics and Chromosome Evolution.</title>
        <authorList>
            <person name="Mudd A.B."/>
        </authorList>
    </citation>
    <scope>NUCLEOTIDE SEQUENCE</scope>
    <source>
        <strain evidence="5">Female2</strain>
        <tissue evidence="5">Blood</tissue>
    </source>
</reference>
<dbReference type="Gene3D" id="3.80.10.10">
    <property type="entry name" value="Ribonuclease Inhibitor"/>
    <property type="match status" value="1"/>
</dbReference>
<dbReference type="InterPro" id="IPR050694">
    <property type="entry name" value="LRRC14/PRAME"/>
</dbReference>
<dbReference type="GO" id="GO:0005737">
    <property type="term" value="C:cytoplasm"/>
    <property type="evidence" value="ECO:0007669"/>
    <property type="project" value="TreeGrafter"/>
</dbReference>
<keyword evidence="3" id="KW-0677">Repeat</keyword>
<accession>A0A8T2KJD5</accession>
<evidence type="ECO:0000313" key="5">
    <source>
        <dbReference type="EMBL" id="KAG8454486.1"/>
    </source>
</evidence>
<keyword evidence="6" id="KW-1185">Reference proteome</keyword>
<dbReference type="PANTHER" id="PTHR14224">
    <property type="entry name" value="SIMILAR TO PREFERENTIALLY EXPRESSED ANTIGEN IN MELANOMA-LIKE 3"/>
    <property type="match status" value="1"/>
</dbReference>
<keyword evidence="2" id="KW-0433">Leucine-rich repeat</keyword>
<dbReference type="OrthoDB" id="8875973at2759"/>
<evidence type="ECO:0000256" key="2">
    <source>
        <dbReference type="ARBA" id="ARBA00022614"/>
    </source>
</evidence>